<comment type="subcellular location">
    <subcellularLocation>
        <location evidence="1">Cell outer membrane</location>
    </subcellularLocation>
</comment>
<dbReference type="GO" id="GO:0009279">
    <property type="term" value="C:cell outer membrane"/>
    <property type="evidence" value="ECO:0007669"/>
    <property type="project" value="UniProtKB-SubCell"/>
</dbReference>
<evidence type="ECO:0000256" key="2">
    <source>
        <dbReference type="ARBA" id="ARBA00023136"/>
    </source>
</evidence>
<dbReference type="SUPFAM" id="SSF56935">
    <property type="entry name" value="Porins"/>
    <property type="match status" value="1"/>
</dbReference>
<evidence type="ECO:0000313" key="4">
    <source>
        <dbReference type="EMBL" id="OIQ66796.1"/>
    </source>
</evidence>
<evidence type="ECO:0000256" key="1">
    <source>
        <dbReference type="ARBA" id="ARBA00004442"/>
    </source>
</evidence>
<sequence length="255" mass="27813">MVHIGGFKATVDYWNFDFKDALTAEAPTDLVTLMFPGGSNTGNCGNAAFAALQSRLTFDQGNCSRANILAYRTKYINGGEVKTSGVDFQADLAVGQVLGGDLTTGFDGTYLLTYDESPYAVEGIPVAAGVSHRAGTYRASLFTGYNKIRANGYVNWSAGIHNLRWQVRFISSTNQIEANSIAIAAQVHGTTKIPEYWQSDITYRVELPWDTTATLSVQNLFDKEPPFAIGTQYNYDPGSANPLGRVYSIGVKKRF</sequence>
<comment type="caution">
    <text evidence="4">The sequence shown here is derived from an EMBL/GenBank/DDBJ whole genome shotgun (WGS) entry which is preliminary data.</text>
</comment>
<reference evidence="4" key="1">
    <citation type="submission" date="2016-10" db="EMBL/GenBank/DDBJ databases">
        <title>Sequence of Gallionella enrichment culture.</title>
        <authorList>
            <person name="Poehlein A."/>
            <person name="Muehling M."/>
            <person name="Daniel R."/>
        </authorList>
    </citation>
    <scope>NUCLEOTIDE SEQUENCE</scope>
</reference>
<proteinExistence type="predicted"/>
<name>A0A1J5PGV4_9ZZZZ</name>
<accession>A0A1J5PGV4</accession>
<keyword evidence="2" id="KW-0472">Membrane</keyword>
<organism evidence="4">
    <name type="scientific">mine drainage metagenome</name>
    <dbReference type="NCBI Taxonomy" id="410659"/>
    <lineage>
        <taxon>unclassified sequences</taxon>
        <taxon>metagenomes</taxon>
        <taxon>ecological metagenomes</taxon>
    </lineage>
</organism>
<dbReference type="EMBL" id="MLJW01006357">
    <property type="protein sequence ID" value="OIQ66796.1"/>
    <property type="molecule type" value="Genomic_DNA"/>
</dbReference>
<dbReference type="PANTHER" id="PTHR47234:SF2">
    <property type="entry name" value="TONB-DEPENDENT RECEPTOR"/>
    <property type="match status" value="1"/>
</dbReference>
<evidence type="ECO:0000256" key="3">
    <source>
        <dbReference type="ARBA" id="ARBA00023237"/>
    </source>
</evidence>
<dbReference type="InterPro" id="IPR036942">
    <property type="entry name" value="Beta-barrel_TonB_sf"/>
</dbReference>
<dbReference type="AlphaFoldDB" id="A0A1J5PGV4"/>
<gene>
    <name evidence="4" type="ORF">GALL_516310</name>
</gene>
<dbReference type="Gene3D" id="2.40.170.20">
    <property type="entry name" value="TonB-dependent receptor, beta-barrel domain"/>
    <property type="match status" value="1"/>
</dbReference>
<dbReference type="PANTHER" id="PTHR47234">
    <property type="match status" value="1"/>
</dbReference>
<protein>
    <submittedName>
        <fullName evidence="4">TonB dependent receptor</fullName>
    </submittedName>
</protein>
<keyword evidence="3" id="KW-0998">Cell outer membrane</keyword>
<keyword evidence="4" id="KW-0675">Receptor</keyword>